<feature type="region of interest" description="Disordered" evidence="1">
    <location>
        <begin position="49"/>
        <end position="78"/>
    </location>
</feature>
<feature type="compositionally biased region" description="Basic and acidic residues" evidence="1">
    <location>
        <begin position="17"/>
        <end position="34"/>
    </location>
</feature>
<sequence>MGFWPPNLGLLGRQTKRSIEGDYKRSSEETRDTVAVDSVTPNGWVLVAKPTPPASPSFHPQMSDAPDVPPEKAQGENDDAKVWTEEEIYDLHRVSTANVAGGWYDRSHRWRREKSHLRFNFVNFCGLYCLGDNRIALCIVKLQAGLSPAVFRL</sequence>
<dbReference type="Proteomes" id="UP000434172">
    <property type="component" value="Unassembled WGS sequence"/>
</dbReference>
<reference evidence="2 3" key="1">
    <citation type="submission" date="2019-12" db="EMBL/GenBank/DDBJ databases">
        <title>A genome sequence resource for the geographically widespread anthracnose pathogen Colletotrichum asianum.</title>
        <authorList>
            <person name="Meng Y."/>
        </authorList>
    </citation>
    <scope>NUCLEOTIDE SEQUENCE [LARGE SCALE GENOMIC DNA]</scope>
    <source>
        <strain evidence="2 3">ICMP 18580</strain>
    </source>
</reference>
<proteinExistence type="predicted"/>
<evidence type="ECO:0000256" key="1">
    <source>
        <dbReference type="SAM" id="MobiDB-lite"/>
    </source>
</evidence>
<accession>A0A8H3ZER2</accession>
<comment type="caution">
    <text evidence="2">The sequence shown here is derived from an EMBL/GenBank/DDBJ whole genome shotgun (WGS) entry which is preliminary data.</text>
</comment>
<name>A0A8H3ZER2_9PEZI</name>
<feature type="region of interest" description="Disordered" evidence="1">
    <location>
        <begin position="1"/>
        <end position="34"/>
    </location>
</feature>
<dbReference type="AlphaFoldDB" id="A0A8H3ZER2"/>
<keyword evidence="3" id="KW-1185">Reference proteome</keyword>
<feature type="compositionally biased region" description="Basic and acidic residues" evidence="1">
    <location>
        <begin position="69"/>
        <end position="78"/>
    </location>
</feature>
<protein>
    <submittedName>
        <fullName evidence="2">Uncharacterized protein</fullName>
    </submittedName>
</protein>
<gene>
    <name evidence="2" type="ORF">GQ607_016370</name>
</gene>
<evidence type="ECO:0000313" key="3">
    <source>
        <dbReference type="Proteomes" id="UP000434172"/>
    </source>
</evidence>
<evidence type="ECO:0000313" key="2">
    <source>
        <dbReference type="EMBL" id="KAF0316403.1"/>
    </source>
</evidence>
<dbReference type="OrthoDB" id="10358854at2759"/>
<dbReference type="EMBL" id="WOWK01000160">
    <property type="protein sequence ID" value="KAF0316403.1"/>
    <property type="molecule type" value="Genomic_DNA"/>
</dbReference>
<organism evidence="2 3">
    <name type="scientific">Colletotrichum asianum</name>
    <dbReference type="NCBI Taxonomy" id="702518"/>
    <lineage>
        <taxon>Eukaryota</taxon>
        <taxon>Fungi</taxon>
        <taxon>Dikarya</taxon>
        <taxon>Ascomycota</taxon>
        <taxon>Pezizomycotina</taxon>
        <taxon>Sordariomycetes</taxon>
        <taxon>Hypocreomycetidae</taxon>
        <taxon>Glomerellales</taxon>
        <taxon>Glomerellaceae</taxon>
        <taxon>Colletotrichum</taxon>
        <taxon>Colletotrichum gloeosporioides species complex</taxon>
    </lineage>
</organism>